<dbReference type="InterPro" id="IPR019734">
    <property type="entry name" value="TPR_rpt"/>
</dbReference>
<dbReference type="PANTHER" id="PTHR11071">
    <property type="entry name" value="PEPTIDYL-PROLYL CIS-TRANS ISOMERASE"/>
    <property type="match status" value="1"/>
</dbReference>
<dbReference type="EC" id="5.2.1.8" evidence="2"/>
<keyword evidence="4 7" id="KW-0802">TPR repeat</keyword>
<dbReference type="InterPro" id="IPR029000">
    <property type="entry name" value="Cyclophilin-like_dom_sf"/>
</dbReference>
<dbReference type="Gene3D" id="2.40.100.10">
    <property type="entry name" value="Cyclophilin-like"/>
    <property type="match status" value="1"/>
</dbReference>
<dbReference type="SUPFAM" id="SSF50891">
    <property type="entry name" value="Cyclophilin-like"/>
    <property type="match status" value="1"/>
</dbReference>
<dbReference type="PROSITE" id="PS50005">
    <property type="entry name" value="TPR"/>
    <property type="match status" value="1"/>
</dbReference>
<dbReference type="EMBL" id="JAEOAQ010000006">
    <property type="protein sequence ID" value="KAG5418078.1"/>
    <property type="molecule type" value="Genomic_DNA"/>
</dbReference>
<keyword evidence="10" id="KW-1185">Reference proteome</keyword>
<accession>A0A8H7ZA44</accession>
<dbReference type="GeneID" id="93653036"/>
<evidence type="ECO:0000256" key="6">
    <source>
        <dbReference type="ARBA" id="ARBA00023235"/>
    </source>
</evidence>
<evidence type="ECO:0000256" key="7">
    <source>
        <dbReference type="PROSITE-ProRule" id="PRU00339"/>
    </source>
</evidence>
<proteinExistence type="predicted"/>
<dbReference type="Gene3D" id="1.25.40.10">
    <property type="entry name" value="Tetratricopeptide repeat domain"/>
    <property type="match status" value="1"/>
</dbReference>
<dbReference type="RefSeq" id="XP_067547194.1">
    <property type="nucleotide sequence ID" value="XM_067693476.1"/>
</dbReference>
<evidence type="ECO:0000256" key="2">
    <source>
        <dbReference type="ARBA" id="ARBA00013194"/>
    </source>
</evidence>
<keyword evidence="5" id="KW-0697">Rotamase</keyword>
<gene>
    <name evidence="9" type="ORF">I9W82_004407</name>
</gene>
<dbReference type="GO" id="GO:0003755">
    <property type="term" value="F:peptidyl-prolyl cis-trans isomerase activity"/>
    <property type="evidence" value="ECO:0007669"/>
    <property type="project" value="UniProtKB-KW"/>
</dbReference>
<evidence type="ECO:0000259" key="8">
    <source>
        <dbReference type="PROSITE" id="PS50072"/>
    </source>
</evidence>
<name>A0A8H7ZA44_9ASCO</name>
<dbReference type="InterPro" id="IPR002130">
    <property type="entry name" value="Cyclophilin-type_PPIase_dom"/>
</dbReference>
<dbReference type="GO" id="GO:0005737">
    <property type="term" value="C:cytoplasm"/>
    <property type="evidence" value="ECO:0007669"/>
    <property type="project" value="TreeGrafter"/>
</dbReference>
<dbReference type="PANTHER" id="PTHR11071:SF561">
    <property type="entry name" value="PEPTIDYL-PROLYL CIS-TRANS ISOMERASE D-RELATED"/>
    <property type="match status" value="1"/>
</dbReference>
<dbReference type="AlphaFoldDB" id="A0A8H7ZA44"/>
<evidence type="ECO:0000313" key="9">
    <source>
        <dbReference type="EMBL" id="KAG5418078.1"/>
    </source>
</evidence>
<evidence type="ECO:0000256" key="3">
    <source>
        <dbReference type="ARBA" id="ARBA00022737"/>
    </source>
</evidence>
<dbReference type="GO" id="GO:0016018">
    <property type="term" value="F:cyclosporin A binding"/>
    <property type="evidence" value="ECO:0007669"/>
    <property type="project" value="TreeGrafter"/>
</dbReference>
<dbReference type="SUPFAM" id="SSF48452">
    <property type="entry name" value="TPR-like"/>
    <property type="match status" value="1"/>
</dbReference>
<dbReference type="CDD" id="cd00317">
    <property type="entry name" value="cyclophilin"/>
    <property type="match status" value="1"/>
</dbReference>
<comment type="catalytic activity">
    <reaction evidence="1">
        <text>[protein]-peptidylproline (omega=180) = [protein]-peptidylproline (omega=0)</text>
        <dbReference type="Rhea" id="RHEA:16237"/>
        <dbReference type="Rhea" id="RHEA-COMP:10747"/>
        <dbReference type="Rhea" id="RHEA-COMP:10748"/>
        <dbReference type="ChEBI" id="CHEBI:83833"/>
        <dbReference type="ChEBI" id="CHEBI:83834"/>
        <dbReference type="EC" id="5.2.1.8"/>
    </reaction>
</comment>
<sequence>MKIESIQPKAYLDISIDSKPTGRIVLELYDQQAPKSTNQFLKLCCGGSTDVHSYKGSHFNKVIKNFIIQVQETSKGTQGNNLESSKELQEENLCESCPTFSLCWANTELNHTSDQFFITTFPQPHLAKKHTVFGHVIHGKSVVREVERVSTNSQYEPTVAVVIESCGEWNDSMDIPIFNASYDQAGGDIYEEYPDDDQTIEEDSVESAYTAIERIKESGTILFKRGDKTQAYLKWRKCLRYIVEFDPDQDQNPEFYKKFKEVKKKIYLNLSLVTLQLKQFTDTVKYCTFLLDLDDALEQEKAKAYFRRGSAYYEMHKLEPSLADLKSAHKIIPNDELVSKKMQDVEAALEAKKQKEKSKYAKFFG</sequence>
<organism evidence="9 10">
    <name type="scientific">Candida metapsilosis</name>
    <dbReference type="NCBI Taxonomy" id="273372"/>
    <lineage>
        <taxon>Eukaryota</taxon>
        <taxon>Fungi</taxon>
        <taxon>Dikarya</taxon>
        <taxon>Ascomycota</taxon>
        <taxon>Saccharomycotina</taxon>
        <taxon>Pichiomycetes</taxon>
        <taxon>Debaryomycetaceae</taxon>
        <taxon>Candida/Lodderomyces clade</taxon>
        <taxon>Candida</taxon>
    </lineage>
</organism>
<feature type="repeat" description="TPR" evidence="7">
    <location>
        <begin position="302"/>
        <end position="335"/>
    </location>
</feature>
<keyword evidence="3" id="KW-0677">Repeat</keyword>
<dbReference type="Proteomes" id="UP000669133">
    <property type="component" value="Unassembled WGS sequence"/>
</dbReference>
<dbReference type="GO" id="GO:0051082">
    <property type="term" value="F:unfolded protein binding"/>
    <property type="evidence" value="ECO:0007669"/>
    <property type="project" value="UniProtKB-ARBA"/>
</dbReference>
<keyword evidence="6" id="KW-0413">Isomerase</keyword>
<dbReference type="FunFam" id="1.25.40.10:FF:000029">
    <property type="entry name" value="peptidyl-prolyl cis-trans isomerase D"/>
    <property type="match status" value="1"/>
</dbReference>
<dbReference type="PROSITE" id="PS50072">
    <property type="entry name" value="CSA_PPIASE_2"/>
    <property type="match status" value="1"/>
</dbReference>
<dbReference type="OrthoDB" id="407558at2759"/>
<dbReference type="Pfam" id="PF00160">
    <property type="entry name" value="Pro_isomerase"/>
    <property type="match status" value="1"/>
</dbReference>
<feature type="domain" description="PPIase cyclophilin-type" evidence="8">
    <location>
        <begin position="11"/>
        <end position="168"/>
    </location>
</feature>
<evidence type="ECO:0000313" key="10">
    <source>
        <dbReference type="Proteomes" id="UP000669133"/>
    </source>
</evidence>
<evidence type="ECO:0000256" key="4">
    <source>
        <dbReference type="ARBA" id="ARBA00022803"/>
    </source>
</evidence>
<evidence type="ECO:0000256" key="1">
    <source>
        <dbReference type="ARBA" id="ARBA00000971"/>
    </source>
</evidence>
<dbReference type="PRINTS" id="PR00153">
    <property type="entry name" value="CSAPPISMRASE"/>
</dbReference>
<evidence type="ECO:0000256" key="5">
    <source>
        <dbReference type="ARBA" id="ARBA00023110"/>
    </source>
</evidence>
<reference evidence="9 10" key="1">
    <citation type="submission" date="2020-12" db="EMBL/GenBank/DDBJ databases">
        <title>Effect of drift, selection, and recombination on the evolution of hybrid genomes in Candida yeast pathogens.</title>
        <authorList>
            <person name="Mixao V."/>
            <person name="Ksiezopolska E."/>
            <person name="Saus E."/>
            <person name="Boekhout T."/>
            <person name="Gacser A."/>
            <person name="Gabaldon T."/>
        </authorList>
    </citation>
    <scope>NUCLEOTIDE SEQUENCE [LARGE SCALE GENOMIC DNA]</scope>
    <source>
        <strain evidence="9 10">BP57</strain>
    </source>
</reference>
<dbReference type="InterPro" id="IPR011990">
    <property type="entry name" value="TPR-like_helical_dom_sf"/>
</dbReference>
<comment type="caution">
    <text evidence="9">The sequence shown here is derived from an EMBL/GenBank/DDBJ whole genome shotgun (WGS) entry which is preliminary data.</text>
</comment>
<dbReference type="GO" id="GO:0042026">
    <property type="term" value="P:protein refolding"/>
    <property type="evidence" value="ECO:0007669"/>
    <property type="project" value="UniProtKB-ARBA"/>
</dbReference>
<protein>
    <recommendedName>
        <fullName evidence="2">peptidylprolyl isomerase</fullName>
        <ecNumber evidence="2">5.2.1.8</ecNumber>
    </recommendedName>
</protein>
<dbReference type="SMART" id="SM00028">
    <property type="entry name" value="TPR"/>
    <property type="match status" value="2"/>
</dbReference>